<proteinExistence type="predicted"/>
<protein>
    <submittedName>
        <fullName evidence="1">Uncharacterized protein</fullName>
    </submittedName>
</protein>
<dbReference type="EMBL" id="JASBWV010000004">
    <property type="protein sequence ID" value="KAJ9126531.1"/>
    <property type="molecule type" value="Genomic_DNA"/>
</dbReference>
<sequence>MTTPLSSLIPLLPSHPSLLPLLRATRPFAHGGADGEQFLVKLTAFLGSREKEQQRAAVKIVDEIVQQDVDVGFVVPNVWGKRWVGVLMPIIEKETRDDVARQQIHVVVSVLERARGYPALERELQGVAVKVGGIIKAREALMLEFLPRLLPLAPTPLRPLVPTLLPILHRIVLTSPLLSAPATSAGKPATPATSAGKPATPADRAATVLAHLHILAGKVAASPAFHTDMIRAIAESHLCLSSLIDGALVLPPYHGAPAVQGAPVTFAQSVDTPTRQGILLGALAHEVAAEEKIQPLMRALEGWTLVVHALLSFPTARPVTLPLGGIINLALRMLACTPTVPFAEHVEGDASFKASFNAAMPRLWVVALKLISACTLATGQHVMPYLGTILDHSIYLSESIASNYPQAHAPQLALLRFHTLVLSRLQTDPSSTAYHTRLAKLCLGNVTRLIQQKPVGHDDAANDHTTSKKGKKRMRGAGEDAFVGSLSGRVGQGAVGKEQGKVIVAALKLLSVLLPHPALPKALQALIIRLLLSLSYSLESRSASAISSADLVLHEKITRAVEAVLSKALRLRGVGGSLGPWAGLVIDRPASGDDFAEAITTVIHPLLPPLSRPLPPIASLAFYNTPGSAEETSDERTLRADLGLKTAAEVSSAQNTERTADVDEEERKRKRAVVEVKESVTTTSTSFLGKTAKPVAPVAAVAPPPVSAQSKVSTALPPSVPQVTPEQPTSDVHVEAPHALLSVQAVPPPVVLPPDVTTASVHVPGISTTTGVDAEGDDDDDFEMPEINLESDSEEEEDEQ</sequence>
<evidence type="ECO:0000313" key="1">
    <source>
        <dbReference type="EMBL" id="KAJ9126531.1"/>
    </source>
</evidence>
<accession>A0ACC2XSC1</accession>
<dbReference type="Proteomes" id="UP001234202">
    <property type="component" value="Unassembled WGS sequence"/>
</dbReference>
<gene>
    <name evidence="1" type="ORF">QFC24_001558</name>
</gene>
<organism evidence="1 2">
    <name type="scientific">Naganishia onofrii</name>
    <dbReference type="NCBI Taxonomy" id="1851511"/>
    <lineage>
        <taxon>Eukaryota</taxon>
        <taxon>Fungi</taxon>
        <taxon>Dikarya</taxon>
        <taxon>Basidiomycota</taxon>
        <taxon>Agaricomycotina</taxon>
        <taxon>Tremellomycetes</taxon>
        <taxon>Filobasidiales</taxon>
        <taxon>Filobasidiaceae</taxon>
        <taxon>Naganishia</taxon>
    </lineage>
</organism>
<evidence type="ECO:0000313" key="2">
    <source>
        <dbReference type="Proteomes" id="UP001234202"/>
    </source>
</evidence>
<name>A0ACC2XSC1_9TREE</name>
<comment type="caution">
    <text evidence="1">The sequence shown here is derived from an EMBL/GenBank/DDBJ whole genome shotgun (WGS) entry which is preliminary data.</text>
</comment>
<keyword evidence="2" id="KW-1185">Reference proteome</keyword>
<reference evidence="1" key="1">
    <citation type="submission" date="2023-04" db="EMBL/GenBank/DDBJ databases">
        <title>Draft Genome sequencing of Naganishia species isolated from polar environments using Oxford Nanopore Technology.</title>
        <authorList>
            <person name="Leo P."/>
            <person name="Venkateswaran K."/>
        </authorList>
    </citation>
    <scope>NUCLEOTIDE SEQUENCE</scope>
    <source>
        <strain evidence="1">DBVPG 5303</strain>
    </source>
</reference>